<feature type="region of interest" description="Disordered" evidence="1">
    <location>
        <begin position="1"/>
        <end position="22"/>
    </location>
</feature>
<feature type="domain" description="DUF559" evidence="2">
    <location>
        <begin position="13"/>
        <end position="114"/>
    </location>
</feature>
<dbReference type="AlphaFoldDB" id="A0A7C2WR41"/>
<dbReference type="PANTHER" id="PTHR38590">
    <property type="entry name" value="BLL0828 PROTEIN"/>
    <property type="match status" value="1"/>
</dbReference>
<dbReference type="PANTHER" id="PTHR38590:SF1">
    <property type="entry name" value="BLL0828 PROTEIN"/>
    <property type="match status" value="1"/>
</dbReference>
<feature type="compositionally biased region" description="Basic and acidic residues" evidence="1">
    <location>
        <begin position="1"/>
        <end position="11"/>
    </location>
</feature>
<dbReference type="InterPro" id="IPR047216">
    <property type="entry name" value="Endonuclease_DUF559_bact"/>
</dbReference>
<dbReference type="InterPro" id="IPR007569">
    <property type="entry name" value="DUF559"/>
</dbReference>
<evidence type="ECO:0000313" key="3">
    <source>
        <dbReference type="EMBL" id="HEX70837.1"/>
    </source>
</evidence>
<name>A0A7C2WR41_9BACT</name>
<dbReference type="SUPFAM" id="SSF52980">
    <property type="entry name" value="Restriction endonuclease-like"/>
    <property type="match status" value="1"/>
</dbReference>
<dbReference type="CDD" id="cd01038">
    <property type="entry name" value="Endonuclease_DUF559"/>
    <property type="match status" value="1"/>
</dbReference>
<organism evidence="3">
    <name type="scientific">Thermorudis sp</name>
    <dbReference type="NCBI Taxonomy" id="1969470"/>
    <lineage>
        <taxon>Bacteria</taxon>
        <taxon>Pseudomonadati</taxon>
        <taxon>Thermomicrobiota</taxon>
        <taxon>Thermomicrobia</taxon>
        <taxon>Thermomicrobia incertae sedis</taxon>
        <taxon>Thermorudis</taxon>
    </lineage>
</organism>
<gene>
    <name evidence="3" type="ORF">ENP13_06295</name>
</gene>
<protein>
    <submittedName>
        <fullName evidence="3">DUF559 domain-containing protein</fullName>
    </submittedName>
</protein>
<dbReference type="Pfam" id="PF04480">
    <property type="entry name" value="DUF559"/>
    <property type="match status" value="1"/>
</dbReference>
<dbReference type="EMBL" id="DSID01000471">
    <property type="protein sequence ID" value="HEX70837.1"/>
    <property type="molecule type" value="Genomic_DNA"/>
</dbReference>
<comment type="caution">
    <text evidence="3">The sequence shown here is derived from an EMBL/GenBank/DDBJ whole genome shotgun (WGS) entry which is preliminary data.</text>
</comment>
<reference evidence="3" key="1">
    <citation type="journal article" date="2020" name="mSystems">
        <title>Genome- and Community-Level Interaction Insights into Carbon Utilization and Element Cycling Functions of Hydrothermarchaeota in Hydrothermal Sediment.</title>
        <authorList>
            <person name="Zhou Z."/>
            <person name="Liu Y."/>
            <person name="Xu W."/>
            <person name="Pan J."/>
            <person name="Luo Z.H."/>
            <person name="Li M."/>
        </authorList>
    </citation>
    <scope>NUCLEOTIDE SEQUENCE [LARGE SCALE GENOMIC DNA]</scope>
    <source>
        <strain evidence="3">SpSt-192</strain>
    </source>
</reference>
<accession>A0A7C2WR41</accession>
<dbReference type="Gene3D" id="3.40.960.10">
    <property type="entry name" value="VSR Endonuclease"/>
    <property type="match status" value="1"/>
</dbReference>
<sequence length="131" mass="14817">MEPRSRQEERRTGRRQMRREPTAAERRLWAVLRGRRLDGWKFRRQHPVGPYVVDFACLEAGLVVELDGAIHQAQADYDAARDAYLAACGFAVLRLPNEVVLERLPEALEAIRGQLARRQRSAGEPPGVSSA</sequence>
<proteinExistence type="predicted"/>
<dbReference type="InterPro" id="IPR011335">
    <property type="entry name" value="Restrct_endonuc-II-like"/>
</dbReference>
<evidence type="ECO:0000256" key="1">
    <source>
        <dbReference type="SAM" id="MobiDB-lite"/>
    </source>
</evidence>
<evidence type="ECO:0000259" key="2">
    <source>
        <dbReference type="Pfam" id="PF04480"/>
    </source>
</evidence>